<dbReference type="GO" id="GO:0003746">
    <property type="term" value="F:translation elongation factor activity"/>
    <property type="evidence" value="ECO:0007669"/>
    <property type="project" value="TreeGrafter"/>
</dbReference>
<evidence type="ECO:0000313" key="2">
    <source>
        <dbReference type="EMBL" id="KIJ60725.1"/>
    </source>
</evidence>
<evidence type="ECO:0000313" key="3">
    <source>
        <dbReference type="Proteomes" id="UP000053820"/>
    </source>
</evidence>
<dbReference type="PANTHER" id="PTHR43721">
    <property type="entry name" value="ELONGATION FACTOR TU-RELATED"/>
    <property type="match status" value="1"/>
</dbReference>
<dbReference type="Proteomes" id="UP000053820">
    <property type="component" value="Unassembled WGS sequence"/>
</dbReference>
<feature type="region of interest" description="Disordered" evidence="1">
    <location>
        <begin position="1"/>
        <end position="35"/>
    </location>
</feature>
<evidence type="ECO:0000256" key="1">
    <source>
        <dbReference type="SAM" id="MobiDB-lite"/>
    </source>
</evidence>
<dbReference type="OrthoDB" id="248233at2759"/>
<keyword evidence="3" id="KW-1185">Reference proteome</keyword>
<name>A0A0C9VSA2_9AGAM</name>
<evidence type="ECO:0008006" key="4">
    <source>
        <dbReference type="Google" id="ProtNLM"/>
    </source>
</evidence>
<gene>
    <name evidence="2" type="ORF">HYDPIDRAFT_116759</name>
</gene>
<proteinExistence type="predicted"/>
<dbReference type="HOGENOM" id="CLU_034394_1_1_1"/>
<feature type="region of interest" description="Disordered" evidence="1">
    <location>
        <begin position="155"/>
        <end position="197"/>
    </location>
</feature>
<dbReference type="InterPro" id="IPR050055">
    <property type="entry name" value="EF-Tu_GTPase"/>
</dbReference>
<reference evidence="2 3" key="1">
    <citation type="submission" date="2014-04" db="EMBL/GenBank/DDBJ databases">
        <title>Evolutionary Origins and Diversification of the Mycorrhizal Mutualists.</title>
        <authorList>
            <consortium name="DOE Joint Genome Institute"/>
            <consortium name="Mycorrhizal Genomics Consortium"/>
            <person name="Kohler A."/>
            <person name="Kuo A."/>
            <person name="Nagy L.G."/>
            <person name="Floudas D."/>
            <person name="Copeland A."/>
            <person name="Barry K.W."/>
            <person name="Cichocki N."/>
            <person name="Veneault-Fourrey C."/>
            <person name="LaButti K."/>
            <person name="Lindquist E.A."/>
            <person name="Lipzen A."/>
            <person name="Lundell T."/>
            <person name="Morin E."/>
            <person name="Murat C."/>
            <person name="Riley R."/>
            <person name="Ohm R."/>
            <person name="Sun H."/>
            <person name="Tunlid A."/>
            <person name="Henrissat B."/>
            <person name="Grigoriev I.V."/>
            <person name="Hibbett D.S."/>
            <person name="Martin F."/>
        </authorList>
    </citation>
    <scope>NUCLEOTIDE SEQUENCE [LARGE SCALE GENOMIC DNA]</scope>
    <source>
        <strain evidence="2 3">MD-312</strain>
    </source>
</reference>
<accession>A0A0C9VSA2</accession>
<feature type="compositionally biased region" description="Basic and acidic residues" evidence="1">
    <location>
        <begin position="326"/>
        <end position="339"/>
    </location>
</feature>
<dbReference type="EMBL" id="KN839869">
    <property type="protein sequence ID" value="KIJ60725.1"/>
    <property type="molecule type" value="Genomic_DNA"/>
</dbReference>
<feature type="compositionally biased region" description="Low complexity" evidence="1">
    <location>
        <begin position="159"/>
        <end position="179"/>
    </location>
</feature>
<feature type="region of interest" description="Disordered" evidence="1">
    <location>
        <begin position="287"/>
        <end position="356"/>
    </location>
</feature>
<dbReference type="AlphaFoldDB" id="A0A0C9VSA2"/>
<sequence>MFGESDSESPRVPSPWDSLTSSPPTPPRPEETLAPGIPRLVPEAEEGNIEYKLQLLSPSPARFTRLVTQLKWRLLEGGGQAYYEIGVADSGTLIGLPRQELEESLETLEMMAGEIGASVIVVKEIEVPPELSGLSESQIDRWDGRRMGRRKDFLRMMNDDSSPSTSTTEFETELSTTDVTDVEEKDTDPLATSPESRDGIHTLHTALRPSPTPLPFNPALAIFTMDTDSDIADYADTEAPDVGSESVTAFSVNLEIASVYKPRPMRKRTTHVASAALTHFDKRGQYMKKKGSKHGQSLPKPVDTTTVSAEPDGEPGAQSNQAKAQIRKDKRDKRRELKRNALLTHVPTSRPVDPTHYPTLATDDAASLVSGLEFLHVTVEPLNRGAPDPPEVASPVDNKDVEGTEADAERGARRAAIIASNEPRLIVEALVVRKLSLDEAFLDFGGFSLH</sequence>
<dbReference type="PANTHER" id="PTHR43721:SF9">
    <property type="entry name" value="GTP-BINDING PROTEIN 1"/>
    <property type="match status" value="1"/>
</dbReference>
<organism evidence="2 3">
    <name type="scientific">Hydnomerulius pinastri MD-312</name>
    <dbReference type="NCBI Taxonomy" id="994086"/>
    <lineage>
        <taxon>Eukaryota</taxon>
        <taxon>Fungi</taxon>
        <taxon>Dikarya</taxon>
        <taxon>Basidiomycota</taxon>
        <taxon>Agaricomycotina</taxon>
        <taxon>Agaricomycetes</taxon>
        <taxon>Agaricomycetidae</taxon>
        <taxon>Boletales</taxon>
        <taxon>Boletales incertae sedis</taxon>
        <taxon>Leucogyrophana</taxon>
    </lineage>
</organism>
<protein>
    <recommendedName>
        <fullName evidence="4">GTP-binding protein 2</fullName>
    </recommendedName>
</protein>